<dbReference type="InterPro" id="IPR035965">
    <property type="entry name" value="PAS-like_dom_sf"/>
</dbReference>
<dbReference type="Gene3D" id="3.30.450.20">
    <property type="entry name" value="PAS domain"/>
    <property type="match status" value="1"/>
</dbReference>
<dbReference type="InterPro" id="IPR013978">
    <property type="entry name" value="MEKHLA"/>
</dbReference>
<protein>
    <recommendedName>
        <fullName evidence="1">MEKHLA domain-containing protein</fullName>
    </recommendedName>
</protein>
<accession>A0AAI8KV25</accession>
<evidence type="ECO:0000313" key="3">
    <source>
        <dbReference type="Proteomes" id="UP000265765"/>
    </source>
</evidence>
<sequence length="203" mass="22515">MGAHAYWAAAYASVIRFPVRDQRKAPSMTTFFDDHAADAAPGASEVTRNRDEAFAQLLLSSHQRLTGTPLCPSEPGADPVHLLYDNTAFGLLAHDTSPDPVFVYANRTAQRCFEYSWAEFVRLPSRLSAGAEGQDDRREFVRSVTEHGYASGYRGLRTAKSGRRFWIENVTMWNLVDTAGTHHGQAAVFRAWSDASETDVRCG</sequence>
<evidence type="ECO:0000313" key="2">
    <source>
        <dbReference type="EMBL" id="AYC36466.1"/>
    </source>
</evidence>
<name>A0AAI8KV25_9ACTN</name>
<dbReference type="SUPFAM" id="SSF55785">
    <property type="entry name" value="PYP-like sensor domain (PAS domain)"/>
    <property type="match status" value="1"/>
</dbReference>
<dbReference type="AlphaFoldDB" id="A0AAI8KV25"/>
<reference evidence="2 3" key="1">
    <citation type="submission" date="2018-09" db="EMBL/GenBank/DDBJ databases">
        <title>Production of Trimethoprim by Streptomyces sp. 3E-1.</title>
        <authorList>
            <person name="Kang H.J."/>
            <person name="Kim S.B."/>
        </authorList>
    </citation>
    <scope>NUCLEOTIDE SEQUENCE [LARGE SCALE GENOMIC DNA]</scope>
    <source>
        <strain evidence="2 3">3E-1</strain>
    </source>
</reference>
<dbReference type="EMBL" id="CP032427">
    <property type="protein sequence ID" value="AYC36466.1"/>
    <property type="molecule type" value="Genomic_DNA"/>
</dbReference>
<gene>
    <name evidence="2" type="ORF">DWG14_00676</name>
</gene>
<evidence type="ECO:0000259" key="1">
    <source>
        <dbReference type="Pfam" id="PF08670"/>
    </source>
</evidence>
<dbReference type="Proteomes" id="UP000265765">
    <property type="component" value="Chromosome"/>
</dbReference>
<dbReference type="KEGG" id="sge:DWG14_00676"/>
<organism evidence="2 3">
    <name type="scientific">Streptomyces griseorubiginosus</name>
    <dbReference type="NCBI Taxonomy" id="67304"/>
    <lineage>
        <taxon>Bacteria</taxon>
        <taxon>Bacillati</taxon>
        <taxon>Actinomycetota</taxon>
        <taxon>Actinomycetes</taxon>
        <taxon>Kitasatosporales</taxon>
        <taxon>Streptomycetaceae</taxon>
        <taxon>Streptomyces</taxon>
    </lineage>
</organism>
<feature type="domain" description="MEKHLA" evidence="1">
    <location>
        <begin position="53"/>
        <end position="193"/>
    </location>
</feature>
<proteinExistence type="predicted"/>
<dbReference type="Pfam" id="PF08670">
    <property type="entry name" value="MEKHLA"/>
    <property type="match status" value="1"/>
</dbReference>